<dbReference type="EMBL" id="LICA01000380">
    <property type="protein sequence ID" value="KRO92044.1"/>
    <property type="molecule type" value="Genomic_DNA"/>
</dbReference>
<feature type="transmembrane region" description="Helical" evidence="1">
    <location>
        <begin position="139"/>
        <end position="160"/>
    </location>
</feature>
<feature type="transmembrane region" description="Helical" evidence="1">
    <location>
        <begin position="22"/>
        <end position="41"/>
    </location>
</feature>
<dbReference type="AlphaFoldDB" id="A0A0R2TY47"/>
<proteinExistence type="predicted"/>
<feature type="transmembrane region" description="Helical" evidence="1">
    <location>
        <begin position="107"/>
        <end position="127"/>
    </location>
</feature>
<feature type="transmembrane region" description="Helical" evidence="1">
    <location>
        <begin position="47"/>
        <end position="67"/>
    </location>
</feature>
<dbReference type="Pfam" id="PF00892">
    <property type="entry name" value="EamA"/>
    <property type="match status" value="1"/>
</dbReference>
<feature type="non-terminal residue" evidence="3">
    <location>
        <position position="1"/>
    </location>
</feature>
<keyword evidence="1" id="KW-0472">Membrane</keyword>
<reference evidence="3 4" key="1">
    <citation type="submission" date="2015-10" db="EMBL/GenBank/DDBJ databases">
        <title>Metagenome-Assembled Genomes uncover a global brackish microbiome.</title>
        <authorList>
            <person name="Hugerth L.W."/>
            <person name="Larsson J."/>
            <person name="Alneberg J."/>
            <person name="Lindh M.V."/>
            <person name="Legrand C."/>
            <person name="Pinhassi J."/>
            <person name="Andersson A.F."/>
        </authorList>
    </citation>
    <scope>NUCLEOTIDE SEQUENCE [LARGE SCALE GENOMIC DNA]</scope>
    <source>
        <strain evidence="3">BACL26 MAG-121220-bin70</strain>
    </source>
</reference>
<dbReference type="GO" id="GO:0016020">
    <property type="term" value="C:membrane"/>
    <property type="evidence" value="ECO:0007669"/>
    <property type="project" value="InterPro"/>
</dbReference>
<organism evidence="3 4">
    <name type="scientific">SAR92 bacterium BACL26 MAG-121220-bin70</name>
    <dbReference type="NCBI Taxonomy" id="1655626"/>
    <lineage>
        <taxon>Bacteria</taxon>
        <taxon>Pseudomonadati</taxon>
        <taxon>Pseudomonadota</taxon>
        <taxon>Gammaproteobacteria</taxon>
        <taxon>Cellvibrionales</taxon>
        <taxon>Porticoccaceae</taxon>
        <taxon>SAR92 clade</taxon>
    </lineage>
</organism>
<accession>A0A0R2TY47</accession>
<evidence type="ECO:0000259" key="2">
    <source>
        <dbReference type="Pfam" id="PF00892"/>
    </source>
</evidence>
<comment type="caution">
    <text evidence="3">The sequence shown here is derived from an EMBL/GenBank/DDBJ whole genome shotgun (WGS) entry which is preliminary data.</text>
</comment>
<dbReference type="SUPFAM" id="SSF103481">
    <property type="entry name" value="Multidrug resistance efflux transporter EmrE"/>
    <property type="match status" value="2"/>
</dbReference>
<dbReference type="Proteomes" id="UP000051213">
    <property type="component" value="Unassembled WGS sequence"/>
</dbReference>
<evidence type="ECO:0000313" key="4">
    <source>
        <dbReference type="Proteomes" id="UP000051213"/>
    </source>
</evidence>
<sequence>ILVLHLRQSPQTSTLSFPQRKIALKVSALMLFYYLGAIVAIQHLPLVMAVLLFGSSPLIAWALNLIIEKRLPVGAELTQSLGVLLGMAGLVGLALSKHKGSVAPADALPLLGYLGGITAAVVTVINARMLRRSGDQAPSPLSISMITATLGALLAPLLFIDSADLLGRIQESWLALLGLGTLATLIPGFAIAHAASRLPPTATSTVSIQLQVWTIILGWIILNETLSGVQVAAALAVMLGTGICLWYPEPQSSKAQ</sequence>
<keyword evidence="1" id="KW-1133">Transmembrane helix</keyword>
<feature type="transmembrane region" description="Helical" evidence="1">
    <location>
        <begin position="74"/>
        <end position="95"/>
    </location>
</feature>
<feature type="transmembrane region" description="Helical" evidence="1">
    <location>
        <begin position="172"/>
        <end position="192"/>
    </location>
</feature>
<protein>
    <recommendedName>
        <fullName evidence="2">EamA domain-containing protein</fullName>
    </recommendedName>
</protein>
<feature type="transmembrane region" description="Helical" evidence="1">
    <location>
        <begin position="228"/>
        <end position="247"/>
    </location>
</feature>
<evidence type="ECO:0000313" key="3">
    <source>
        <dbReference type="EMBL" id="KRO92044.1"/>
    </source>
</evidence>
<dbReference type="InterPro" id="IPR000620">
    <property type="entry name" value="EamA_dom"/>
</dbReference>
<dbReference type="InterPro" id="IPR037185">
    <property type="entry name" value="EmrE-like"/>
</dbReference>
<dbReference type="PANTHER" id="PTHR22911">
    <property type="entry name" value="ACYL-MALONYL CONDENSING ENZYME-RELATED"/>
    <property type="match status" value="1"/>
</dbReference>
<feature type="domain" description="EamA" evidence="2">
    <location>
        <begin position="111"/>
        <end position="243"/>
    </location>
</feature>
<gene>
    <name evidence="3" type="ORF">ABS24_04115</name>
</gene>
<keyword evidence="1" id="KW-0812">Transmembrane</keyword>
<name>A0A0R2TY47_9GAMM</name>
<feature type="transmembrane region" description="Helical" evidence="1">
    <location>
        <begin position="204"/>
        <end position="222"/>
    </location>
</feature>
<evidence type="ECO:0000256" key="1">
    <source>
        <dbReference type="SAM" id="Phobius"/>
    </source>
</evidence>